<sequence length="53" mass="6157">MGRRLKYNSCPCEHRQQNRISIASSRKSFGISCFLFAHRKLEECMIKHGGKCL</sequence>
<keyword evidence="2" id="KW-1185">Reference proteome</keyword>
<gene>
    <name evidence="1" type="ORF">BACCAP_03963</name>
</gene>
<protein>
    <submittedName>
        <fullName evidence="1">Uncharacterized protein</fullName>
    </submittedName>
</protein>
<dbReference type="STRING" id="411467.BACCAP_03963"/>
<reference evidence="1 2" key="1">
    <citation type="submission" date="2007-04" db="EMBL/GenBank/DDBJ databases">
        <authorList>
            <person name="Fulton L."/>
            <person name="Clifton S."/>
            <person name="Fulton B."/>
            <person name="Xu J."/>
            <person name="Minx P."/>
            <person name="Pepin K.H."/>
            <person name="Johnson M."/>
            <person name="Thiruvilangam P."/>
            <person name="Bhonagiri V."/>
            <person name="Nash W.E."/>
            <person name="Mardis E.R."/>
            <person name="Wilson R.K."/>
        </authorList>
    </citation>
    <scope>NUCLEOTIDE SEQUENCE [LARGE SCALE GENOMIC DNA]</scope>
    <source>
        <strain evidence="1 2">ATCC 29799</strain>
    </source>
</reference>
<evidence type="ECO:0000313" key="2">
    <source>
        <dbReference type="Proteomes" id="UP000003639"/>
    </source>
</evidence>
<dbReference type="AlphaFoldDB" id="A6P0F2"/>
<accession>A6P0F2</accession>
<name>A6P0F2_9FIRM</name>
<proteinExistence type="predicted"/>
<comment type="caution">
    <text evidence="1">The sequence shown here is derived from an EMBL/GenBank/DDBJ whole genome shotgun (WGS) entry which is preliminary data.</text>
</comment>
<organism evidence="1 2">
    <name type="scientific">Pseudoflavonifractor capillosus ATCC 29799</name>
    <dbReference type="NCBI Taxonomy" id="411467"/>
    <lineage>
        <taxon>Bacteria</taxon>
        <taxon>Bacillati</taxon>
        <taxon>Bacillota</taxon>
        <taxon>Clostridia</taxon>
        <taxon>Eubacteriales</taxon>
        <taxon>Oscillospiraceae</taxon>
        <taxon>Pseudoflavonifractor</taxon>
    </lineage>
</organism>
<evidence type="ECO:0000313" key="1">
    <source>
        <dbReference type="EMBL" id="EDM98302.1"/>
    </source>
</evidence>
<dbReference type="EMBL" id="AAXG02000041">
    <property type="protein sequence ID" value="EDM98302.1"/>
    <property type="molecule type" value="Genomic_DNA"/>
</dbReference>
<reference evidence="1 2" key="2">
    <citation type="submission" date="2007-06" db="EMBL/GenBank/DDBJ databases">
        <title>Draft genome sequence of Pseudoflavonifractor capillosus ATCC 29799.</title>
        <authorList>
            <person name="Sudarsanam P."/>
            <person name="Ley R."/>
            <person name="Guruge J."/>
            <person name="Turnbaugh P.J."/>
            <person name="Mahowald M."/>
            <person name="Liep D."/>
            <person name="Gordon J."/>
        </authorList>
    </citation>
    <scope>NUCLEOTIDE SEQUENCE [LARGE SCALE GENOMIC DNA]</scope>
    <source>
        <strain evidence="1 2">ATCC 29799</strain>
    </source>
</reference>
<dbReference type="Proteomes" id="UP000003639">
    <property type="component" value="Unassembled WGS sequence"/>
</dbReference>